<organism evidence="1">
    <name type="scientific">hydrothermal vent metagenome</name>
    <dbReference type="NCBI Taxonomy" id="652676"/>
    <lineage>
        <taxon>unclassified sequences</taxon>
        <taxon>metagenomes</taxon>
        <taxon>ecological metagenomes</taxon>
    </lineage>
</organism>
<evidence type="ECO:0000313" key="1">
    <source>
        <dbReference type="EMBL" id="SFV85729.1"/>
    </source>
</evidence>
<dbReference type="Gene3D" id="2.50.20.10">
    <property type="entry name" value="Lipoprotein localisation LolA/LolB/LppX"/>
    <property type="match status" value="1"/>
</dbReference>
<dbReference type="GO" id="GO:0030288">
    <property type="term" value="C:outer membrane-bounded periplasmic space"/>
    <property type="evidence" value="ECO:0007669"/>
    <property type="project" value="TreeGrafter"/>
</dbReference>
<dbReference type="EMBL" id="FPHY01000044">
    <property type="protein sequence ID" value="SFV85729.1"/>
    <property type="molecule type" value="Genomic_DNA"/>
</dbReference>
<sequence>MNKTLKTLLIITAIWGNTAVSNEREQFTDFFNKLESLKADFSQSVYGAGDIFISEASGKFTFQRPQQLRWHTTKPSDQILILNNNEQWLVDTELEQAVLQEATVLSKTPLYWLINKPSTLKNIPKYSYSEGGIDWYLTHQSTQPLGFGFVDNQLATISLENELDQTIYINFSNMEVNVKIDRKDFELNLGSDFDVIR</sequence>
<proteinExistence type="predicted"/>
<dbReference type="PANTHER" id="PTHR35869">
    <property type="entry name" value="OUTER-MEMBRANE LIPOPROTEIN CARRIER PROTEIN"/>
    <property type="match status" value="1"/>
</dbReference>
<dbReference type="GO" id="GO:0044874">
    <property type="term" value="P:lipoprotein localization to outer membrane"/>
    <property type="evidence" value="ECO:0007669"/>
    <property type="project" value="TreeGrafter"/>
</dbReference>
<dbReference type="GO" id="GO:0042953">
    <property type="term" value="P:lipoprotein transport"/>
    <property type="evidence" value="ECO:0007669"/>
    <property type="project" value="TreeGrafter"/>
</dbReference>
<dbReference type="PANTHER" id="PTHR35869:SF1">
    <property type="entry name" value="OUTER-MEMBRANE LIPOPROTEIN CARRIER PROTEIN"/>
    <property type="match status" value="1"/>
</dbReference>
<dbReference type="InterPro" id="IPR029046">
    <property type="entry name" value="LolA/LolB/LppX"/>
</dbReference>
<reference evidence="1" key="1">
    <citation type="submission" date="2016-10" db="EMBL/GenBank/DDBJ databases">
        <authorList>
            <person name="de Groot N.N."/>
        </authorList>
    </citation>
    <scope>NUCLEOTIDE SEQUENCE</scope>
</reference>
<name>A0A1W1DVY6_9ZZZZ</name>
<gene>
    <name evidence="1" type="ORF">MNB_SUP05-SYMBIONT-4-845</name>
</gene>
<dbReference type="Pfam" id="PF03548">
    <property type="entry name" value="LolA"/>
    <property type="match status" value="1"/>
</dbReference>
<dbReference type="InterPro" id="IPR004564">
    <property type="entry name" value="OM_lipoprot_carrier_LolA-like"/>
</dbReference>
<dbReference type="AlphaFoldDB" id="A0A1W1DVY6"/>
<keyword evidence="1" id="KW-0449">Lipoprotein</keyword>
<accession>A0A1W1DVY6</accession>
<protein>
    <submittedName>
        <fullName evidence="1">Outer membrane lipoprotein carrier protein LolA</fullName>
    </submittedName>
</protein>
<dbReference type="SUPFAM" id="SSF89392">
    <property type="entry name" value="Prokaryotic lipoproteins and lipoprotein localization factors"/>
    <property type="match status" value="1"/>
</dbReference>
<dbReference type="CDD" id="cd16325">
    <property type="entry name" value="LolA"/>
    <property type="match status" value="1"/>
</dbReference>